<comment type="similarity">
    <text evidence="1">Belongs to the glycosyl hydrolase 3 family.</text>
</comment>
<evidence type="ECO:0000256" key="1">
    <source>
        <dbReference type="ARBA" id="ARBA00005336"/>
    </source>
</evidence>
<accession>A0A1M6XRV4</accession>
<dbReference type="PRINTS" id="PR00133">
    <property type="entry name" value="GLHYDRLASE3"/>
</dbReference>
<dbReference type="InterPro" id="IPR050226">
    <property type="entry name" value="NagZ_Beta-hexosaminidase"/>
</dbReference>
<dbReference type="OrthoDB" id="30657at2157"/>
<dbReference type="AlphaFoldDB" id="A0A1M6XRV4"/>
<name>A0A1M6XRV4_HALPU</name>
<dbReference type="EMBL" id="FRAN01000004">
    <property type="protein sequence ID" value="SHL08628.1"/>
    <property type="molecule type" value="Genomic_DNA"/>
</dbReference>
<dbReference type="InterPro" id="IPR001764">
    <property type="entry name" value="Glyco_hydro_3_N"/>
</dbReference>
<feature type="domain" description="Glycoside hydrolase family 3 N-terminal" evidence="5">
    <location>
        <begin position="31"/>
        <end position="352"/>
    </location>
</feature>
<dbReference type="RefSeq" id="WP_018129015.1">
    <property type="nucleotide sequence ID" value="NZ_AQXI01000002.1"/>
</dbReference>
<sequence length="541" mass="56411">MSSTTEPESAESTNPPATHTDFEVDVSSLSLPEKVGQLFVAGFDGTTPTAAIEELVSERHLGGVIYFSRNVESPGQLRTLSRTLQGFVPHGKPPLLLSIDQEGGRVARLPWGTELPSAMALGATDDPELASRAGRAVGSELRALGVDIDLAPVLDVNNNPDNPVIGVRSFGERPERVAELGAAFADGLQDAGVVACGKHFPGHGDTAVDSHLDLPVIDHDRERLDAVELKPFRRAIDAGIGAIMTTHVAFPTIAEDAERPATLSPRVVTGLLREELSFDGLVVTDCMEMKAIADGVGTVEGCVQAVEAGCDQLCVSHTPAKQRAAIDAVIEAVESGRIAESHIDAAVRRVLRAKRVYGAGYVGGENEWDDGAAECRSTAREVAERGVTLVRDEADALPLSQRVAVYEFDGGRGSPAEEASGRGGAFASALSAAGVAVDGTVLAPGELPEERADSPRETVVCTSDAASNPDQAAVVRALQEAGANPIVVATRNPYDLAAMPDVGTYLTTYDDTPASLAAAAELLAGGRTLSGRLPVTIPDGK</sequence>
<proteinExistence type="inferred from homology"/>
<dbReference type="Gene3D" id="3.40.50.1700">
    <property type="entry name" value="Glycoside hydrolase family 3 C-terminal domain"/>
    <property type="match status" value="1"/>
</dbReference>
<dbReference type="SUPFAM" id="SSF51445">
    <property type="entry name" value="(Trans)glycosidases"/>
    <property type="match status" value="1"/>
</dbReference>
<dbReference type="NCBIfam" id="NF003740">
    <property type="entry name" value="PRK05337.1"/>
    <property type="match status" value="1"/>
</dbReference>
<gene>
    <name evidence="6" type="ORF">SAMN05444342_2973</name>
</gene>
<dbReference type="GO" id="GO:0005975">
    <property type="term" value="P:carbohydrate metabolic process"/>
    <property type="evidence" value="ECO:0007669"/>
    <property type="project" value="InterPro"/>
</dbReference>
<dbReference type="InterPro" id="IPR036881">
    <property type="entry name" value="Glyco_hydro_3_C_sf"/>
</dbReference>
<reference evidence="7" key="1">
    <citation type="submission" date="2016-11" db="EMBL/GenBank/DDBJ databases">
        <authorList>
            <person name="Varghese N."/>
            <person name="Submissions S."/>
        </authorList>
    </citation>
    <scope>NUCLEOTIDE SEQUENCE [LARGE SCALE GENOMIC DNA]</scope>
    <source>
        <strain evidence="7">DX253</strain>
    </source>
</reference>
<evidence type="ECO:0000256" key="3">
    <source>
        <dbReference type="ARBA" id="ARBA00023295"/>
    </source>
</evidence>
<evidence type="ECO:0000256" key="4">
    <source>
        <dbReference type="SAM" id="MobiDB-lite"/>
    </source>
</evidence>
<dbReference type="PANTHER" id="PTHR30480">
    <property type="entry name" value="BETA-HEXOSAMINIDASE-RELATED"/>
    <property type="match status" value="1"/>
</dbReference>
<dbReference type="Pfam" id="PF00933">
    <property type="entry name" value="Glyco_hydro_3"/>
    <property type="match status" value="1"/>
</dbReference>
<protein>
    <submittedName>
        <fullName evidence="6">Beta-N-acetylhexosaminidase</fullName>
    </submittedName>
</protein>
<dbReference type="InterPro" id="IPR017853">
    <property type="entry name" value="GH"/>
</dbReference>
<dbReference type="PANTHER" id="PTHR30480:SF16">
    <property type="entry name" value="GLYCOSIDE HYDROLASE FAMILY 3 DOMAIN PROTEIN"/>
    <property type="match status" value="1"/>
</dbReference>
<evidence type="ECO:0000256" key="2">
    <source>
        <dbReference type="ARBA" id="ARBA00022801"/>
    </source>
</evidence>
<keyword evidence="7" id="KW-1185">Reference proteome</keyword>
<dbReference type="InterPro" id="IPR036962">
    <property type="entry name" value="Glyco_hydro_3_N_sf"/>
</dbReference>
<dbReference type="GO" id="GO:0009254">
    <property type="term" value="P:peptidoglycan turnover"/>
    <property type="evidence" value="ECO:0007669"/>
    <property type="project" value="TreeGrafter"/>
</dbReference>
<feature type="compositionally biased region" description="Low complexity" evidence="4">
    <location>
        <begin position="1"/>
        <end position="17"/>
    </location>
</feature>
<dbReference type="GO" id="GO:0004553">
    <property type="term" value="F:hydrolase activity, hydrolyzing O-glycosyl compounds"/>
    <property type="evidence" value="ECO:0007669"/>
    <property type="project" value="InterPro"/>
</dbReference>
<organism evidence="6 7">
    <name type="scientific">Haladaptatus paucihalophilus DX253</name>
    <dbReference type="NCBI Taxonomy" id="797209"/>
    <lineage>
        <taxon>Archaea</taxon>
        <taxon>Methanobacteriati</taxon>
        <taxon>Methanobacteriota</taxon>
        <taxon>Stenosarchaea group</taxon>
        <taxon>Halobacteria</taxon>
        <taxon>Halobacteriales</taxon>
        <taxon>Haladaptataceae</taxon>
        <taxon>Haladaptatus</taxon>
    </lineage>
</organism>
<feature type="region of interest" description="Disordered" evidence="4">
    <location>
        <begin position="1"/>
        <end position="21"/>
    </location>
</feature>
<keyword evidence="3" id="KW-0326">Glycosidase</keyword>
<evidence type="ECO:0000259" key="5">
    <source>
        <dbReference type="Pfam" id="PF00933"/>
    </source>
</evidence>
<evidence type="ECO:0000313" key="6">
    <source>
        <dbReference type="EMBL" id="SHL08628.1"/>
    </source>
</evidence>
<keyword evidence="2" id="KW-0378">Hydrolase</keyword>
<evidence type="ECO:0000313" key="7">
    <source>
        <dbReference type="Proteomes" id="UP000184203"/>
    </source>
</evidence>
<dbReference type="Proteomes" id="UP000184203">
    <property type="component" value="Unassembled WGS sequence"/>
</dbReference>
<dbReference type="Gene3D" id="3.20.20.300">
    <property type="entry name" value="Glycoside hydrolase, family 3, N-terminal domain"/>
    <property type="match status" value="1"/>
</dbReference>